<dbReference type="AlphaFoldDB" id="A0A8H3EUQ2"/>
<keyword evidence="3" id="KW-1185">Reference proteome</keyword>
<dbReference type="PANTHER" id="PTHR11560">
    <property type="entry name" value="39S RIBOSOMAL PROTEIN L10, MITOCHONDRIAL"/>
    <property type="match status" value="1"/>
</dbReference>
<comment type="caution">
    <text evidence="2">The sequence shown here is derived from an EMBL/GenBank/DDBJ whole genome shotgun (WGS) entry which is preliminary data.</text>
</comment>
<evidence type="ECO:0000313" key="2">
    <source>
        <dbReference type="EMBL" id="CAF9912994.1"/>
    </source>
</evidence>
<feature type="compositionally biased region" description="Polar residues" evidence="1">
    <location>
        <begin position="152"/>
        <end position="165"/>
    </location>
</feature>
<reference evidence="2" key="1">
    <citation type="submission" date="2021-03" db="EMBL/GenBank/DDBJ databases">
        <authorList>
            <person name="Tagirdzhanova G."/>
        </authorList>
    </citation>
    <scope>NUCLEOTIDE SEQUENCE</scope>
</reference>
<dbReference type="EMBL" id="CAJPDR010000059">
    <property type="protein sequence ID" value="CAF9912994.1"/>
    <property type="molecule type" value="Genomic_DNA"/>
</dbReference>
<feature type="compositionally biased region" description="Pro residues" evidence="1">
    <location>
        <begin position="43"/>
        <end position="58"/>
    </location>
</feature>
<protein>
    <submittedName>
        <fullName evidence="2">Uncharacterized protein</fullName>
    </submittedName>
</protein>
<dbReference type="OrthoDB" id="360689at2759"/>
<dbReference type="Proteomes" id="UP000664203">
    <property type="component" value="Unassembled WGS sequence"/>
</dbReference>
<sequence>MPPRLRICPQCHHLLKHQTTSYQYLSTASATTPAAPLPQLTSSPPPIARYPRTQPPSHKPPELRKSQLHRQYTSLLRSTPLLLLFQHSNLRATEWMSIRRELQFALEKVDGDLSTNLAPAIKIQAIQVGVFESALLVATYYHPERHRAASNPHPTDPSTQSSAQLANHVPSPADPTLTHYLSRTAHSAAASHKKTHPLRPLLSGPLAAVSFPTVTPQHMRAALGILAPKAPTFPAPTRRANPGYHDASVQQGLQKLMLLGARVEGRVFDNEGARWVGGIEGGLEGLRGQLVRILGEVGAGVTGALEGAGRSLWVIVEGRRGMLEDEENERSSRDS</sequence>
<evidence type="ECO:0000256" key="1">
    <source>
        <dbReference type="SAM" id="MobiDB-lite"/>
    </source>
</evidence>
<organism evidence="2 3">
    <name type="scientific">Alectoria fallacina</name>
    <dbReference type="NCBI Taxonomy" id="1903189"/>
    <lineage>
        <taxon>Eukaryota</taxon>
        <taxon>Fungi</taxon>
        <taxon>Dikarya</taxon>
        <taxon>Ascomycota</taxon>
        <taxon>Pezizomycotina</taxon>
        <taxon>Lecanoromycetes</taxon>
        <taxon>OSLEUM clade</taxon>
        <taxon>Lecanoromycetidae</taxon>
        <taxon>Lecanorales</taxon>
        <taxon>Lecanorineae</taxon>
        <taxon>Parmeliaceae</taxon>
        <taxon>Alectoria</taxon>
    </lineage>
</organism>
<accession>A0A8H3EUQ2</accession>
<evidence type="ECO:0000313" key="3">
    <source>
        <dbReference type="Proteomes" id="UP000664203"/>
    </source>
</evidence>
<name>A0A8H3EUQ2_9LECA</name>
<proteinExistence type="predicted"/>
<feature type="region of interest" description="Disordered" evidence="1">
    <location>
        <begin position="33"/>
        <end position="65"/>
    </location>
</feature>
<feature type="region of interest" description="Disordered" evidence="1">
    <location>
        <begin position="146"/>
        <end position="176"/>
    </location>
</feature>
<gene>
    <name evidence="2" type="ORF">ALECFALPRED_008452</name>
</gene>
<feature type="compositionally biased region" description="Low complexity" evidence="1">
    <location>
        <begin position="33"/>
        <end position="42"/>
    </location>
</feature>
<dbReference type="InterPro" id="IPR047865">
    <property type="entry name" value="Ribosomal_uL10_bac_type"/>
</dbReference>